<evidence type="ECO:0000256" key="7">
    <source>
        <dbReference type="ARBA" id="ARBA00025795"/>
    </source>
</evidence>
<name>A0A3M7FZJ5_HORWE</name>
<dbReference type="Proteomes" id="UP000269539">
    <property type="component" value="Unassembled WGS sequence"/>
</dbReference>
<dbReference type="AlphaFoldDB" id="A0A3M7FZJ5"/>
<gene>
    <name evidence="10" type="ORF">D0864_05597</name>
</gene>
<evidence type="ECO:0000256" key="6">
    <source>
        <dbReference type="ARBA" id="ARBA00023004"/>
    </source>
</evidence>
<dbReference type="SUPFAM" id="SSF47571">
    <property type="entry name" value="Cloroperoxidase"/>
    <property type="match status" value="1"/>
</dbReference>
<evidence type="ECO:0000256" key="4">
    <source>
        <dbReference type="ARBA" id="ARBA00022723"/>
    </source>
</evidence>
<keyword evidence="5" id="KW-0560">Oxidoreductase</keyword>
<dbReference type="EMBL" id="QWIO01000525">
    <property type="protein sequence ID" value="RMY93996.1"/>
    <property type="molecule type" value="Genomic_DNA"/>
</dbReference>
<evidence type="ECO:0000313" key="10">
    <source>
        <dbReference type="EMBL" id="RMY93996.1"/>
    </source>
</evidence>
<keyword evidence="8" id="KW-0812">Transmembrane</keyword>
<dbReference type="Gene3D" id="1.10.489.10">
    <property type="entry name" value="Chloroperoxidase-like"/>
    <property type="match status" value="1"/>
</dbReference>
<dbReference type="Pfam" id="PF01328">
    <property type="entry name" value="Peroxidase_2"/>
    <property type="match status" value="1"/>
</dbReference>
<dbReference type="GO" id="GO:0046872">
    <property type="term" value="F:metal ion binding"/>
    <property type="evidence" value="ECO:0007669"/>
    <property type="project" value="UniProtKB-KW"/>
</dbReference>
<dbReference type="PANTHER" id="PTHR33577:SF18">
    <property type="entry name" value="HEME HALOPEROXIDASE FAMILY PROFILE DOMAIN-CONTAINING PROTEIN"/>
    <property type="match status" value="1"/>
</dbReference>
<evidence type="ECO:0000256" key="5">
    <source>
        <dbReference type="ARBA" id="ARBA00023002"/>
    </source>
</evidence>
<comment type="similarity">
    <text evidence="7">Belongs to the chloroperoxidase family.</text>
</comment>
<comment type="cofactor">
    <cofactor evidence="1">
        <name>heme b</name>
        <dbReference type="ChEBI" id="CHEBI:60344"/>
    </cofactor>
</comment>
<proteinExistence type="inferred from homology"/>
<sequence>MNALAAVLNGLIDFSVIAWDALIALVNLFTPKLKEGEVIPKGAPGHHGTWPEYVPPREGDSRSACPMLNALANHGILPHDGKNITFQDLNEKVRQTFNFAASFCFFVPNFSARFLEKSYWNDRFDLADLSLHAENAIEHDASLTRQDAALVPDQGKPDLGLVRDLLKEAKGKTSDNSPRLNTADLARALSKRRADARKTNPQYSESFFHNTFGSANVYDTTWGFGPVANCHRSSSTMLTIFGGRVDDLTPMLVEERFPDRWEPRVLDRYGLTMAKFNGTVIPVEMGVDVKKYQ</sequence>
<dbReference type="PANTHER" id="PTHR33577">
    <property type="entry name" value="STERIGMATOCYSTIN BIOSYNTHESIS PEROXIDASE STCC-RELATED"/>
    <property type="match status" value="1"/>
</dbReference>
<evidence type="ECO:0000256" key="3">
    <source>
        <dbReference type="ARBA" id="ARBA00022617"/>
    </source>
</evidence>
<protein>
    <recommendedName>
        <fullName evidence="9">Heme haloperoxidase family profile domain-containing protein</fullName>
    </recommendedName>
</protein>
<dbReference type="GO" id="GO:0004601">
    <property type="term" value="F:peroxidase activity"/>
    <property type="evidence" value="ECO:0007669"/>
    <property type="project" value="UniProtKB-KW"/>
</dbReference>
<feature type="transmembrane region" description="Helical" evidence="8">
    <location>
        <begin position="6"/>
        <end position="29"/>
    </location>
</feature>
<keyword evidence="2" id="KW-0575">Peroxidase</keyword>
<evidence type="ECO:0000256" key="8">
    <source>
        <dbReference type="SAM" id="Phobius"/>
    </source>
</evidence>
<accession>A0A3M7FZJ5</accession>
<keyword evidence="8" id="KW-1133">Transmembrane helix</keyword>
<comment type="caution">
    <text evidence="10">The sequence shown here is derived from an EMBL/GenBank/DDBJ whole genome shotgun (WGS) entry which is preliminary data.</text>
</comment>
<reference evidence="10 11" key="1">
    <citation type="journal article" date="2018" name="BMC Genomics">
        <title>Genomic evidence for intraspecific hybridization in a clonal and extremely halotolerant yeast.</title>
        <authorList>
            <person name="Gostincar C."/>
            <person name="Stajich J.E."/>
            <person name="Zupancic J."/>
            <person name="Zalar P."/>
            <person name="Gunde-Cimerman N."/>
        </authorList>
    </citation>
    <scope>NUCLEOTIDE SEQUENCE [LARGE SCALE GENOMIC DNA]</scope>
    <source>
        <strain evidence="10 11">EXF-10513</strain>
    </source>
</reference>
<dbReference type="InterPro" id="IPR000028">
    <property type="entry name" value="Chloroperoxidase"/>
</dbReference>
<evidence type="ECO:0000256" key="2">
    <source>
        <dbReference type="ARBA" id="ARBA00022559"/>
    </source>
</evidence>
<evidence type="ECO:0000256" key="1">
    <source>
        <dbReference type="ARBA" id="ARBA00001970"/>
    </source>
</evidence>
<evidence type="ECO:0000259" key="9">
    <source>
        <dbReference type="PROSITE" id="PS51405"/>
    </source>
</evidence>
<organism evidence="10 11">
    <name type="scientific">Hortaea werneckii</name>
    <name type="common">Black yeast</name>
    <name type="synonym">Cladosporium werneckii</name>
    <dbReference type="NCBI Taxonomy" id="91943"/>
    <lineage>
        <taxon>Eukaryota</taxon>
        <taxon>Fungi</taxon>
        <taxon>Dikarya</taxon>
        <taxon>Ascomycota</taxon>
        <taxon>Pezizomycotina</taxon>
        <taxon>Dothideomycetes</taxon>
        <taxon>Dothideomycetidae</taxon>
        <taxon>Mycosphaerellales</taxon>
        <taxon>Teratosphaeriaceae</taxon>
        <taxon>Hortaea</taxon>
    </lineage>
</organism>
<dbReference type="InterPro" id="IPR036851">
    <property type="entry name" value="Chloroperoxidase-like_sf"/>
</dbReference>
<feature type="domain" description="Heme haloperoxidase family profile" evidence="9">
    <location>
        <begin position="49"/>
        <end position="278"/>
    </location>
</feature>
<keyword evidence="8" id="KW-0472">Membrane</keyword>
<keyword evidence="3" id="KW-0349">Heme</keyword>
<dbReference type="PROSITE" id="PS51405">
    <property type="entry name" value="HEME_HALOPEROXIDASE"/>
    <property type="match status" value="1"/>
</dbReference>
<evidence type="ECO:0000313" key="11">
    <source>
        <dbReference type="Proteomes" id="UP000269539"/>
    </source>
</evidence>
<keyword evidence="4" id="KW-0479">Metal-binding</keyword>
<keyword evidence="6" id="KW-0408">Iron</keyword>